<feature type="domain" description="Methyltransferase" evidence="1">
    <location>
        <begin position="65"/>
        <end position="158"/>
    </location>
</feature>
<dbReference type="SUPFAM" id="SSF53335">
    <property type="entry name" value="S-adenosyl-L-methionine-dependent methyltransferases"/>
    <property type="match status" value="1"/>
</dbReference>
<proteinExistence type="predicted"/>
<reference evidence="2 3" key="1">
    <citation type="submission" date="2021-12" db="EMBL/GenBank/DDBJ databases">
        <title>Discovery of the Pendulisporaceae a myxobacterial family with distinct sporulation behavior and unique specialized metabolism.</title>
        <authorList>
            <person name="Garcia R."/>
            <person name="Popoff A."/>
            <person name="Bader C.D."/>
            <person name="Loehr J."/>
            <person name="Walesch S."/>
            <person name="Walt C."/>
            <person name="Boldt J."/>
            <person name="Bunk B."/>
            <person name="Haeckl F.J.F.P.J."/>
            <person name="Gunesch A.P."/>
            <person name="Birkelbach J."/>
            <person name="Nuebel U."/>
            <person name="Pietschmann T."/>
            <person name="Bach T."/>
            <person name="Mueller R."/>
        </authorList>
    </citation>
    <scope>NUCLEOTIDE SEQUENCE [LARGE SCALE GENOMIC DNA]</scope>
    <source>
        <strain evidence="2 3">MSr12523</strain>
    </source>
</reference>
<dbReference type="PANTHER" id="PTHR42912">
    <property type="entry name" value="METHYLTRANSFERASE"/>
    <property type="match status" value="1"/>
</dbReference>
<name>A0ABZ2JY60_9BACT</name>
<dbReference type="Proteomes" id="UP001379533">
    <property type="component" value="Chromosome"/>
</dbReference>
<dbReference type="GO" id="GO:0032259">
    <property type="term" value="P:methylation"/>
    <property type="evidence" value="ECO:0007669"/>
    <property type="project" value="UniProtKB-KW"/>
</dbReference>
<dbReference type="EMBL" id="CP089982">
    <property type="protein sequence ID" value="WXA91438.1"/>
    <property type="molecule type" value="Genomic_DNA"/>
</dbReference>
<protein>
    <submittedName>
        <fullName evidence="2">Methyltransferase domain-containing protein</fullName>
    </submittedName>
</protein>
<keyword evidence="2" id="KW-0489">Methyltransferase</keyword>
<dbReference type="CDD" id="cd02440">
    <property type="entry name" value="AdoMet_MTases"/>
    <property type="match status" value="1"/>
</dbReference>
<dbReference type="RefSeq" id="WP_394842058.1">
    <property type="nucleotide sequence ID" value="NZ_CP089982.1"/>
</dbReference>
<dbReference type="Gene3D" id="3.40.50.150">
    <property type="entry name" value="Vaccinia Virus protein VP39"/>
    <property type="match status" value="1"/>
</dbReference>
<keyword evidence="2" id="KW-0808">Transferase</keyword>
<evidence type="ECO:0000259" key="1">
    <source>
        <dbReference type="Pfam" id="PF13649"/>
    </source>
</evidence>
<sequence length="249" mass="27562">MTGKFDTSSGTQWLAIPENVNPRVLSTREGYDLWSEIYDNEENPLILLEEPQVQLQLGNVQGLSVADIGCGTGRHAVRLAREGAHVTALDFSAGMMSRAKQKAADCSIDFVMHDLRMPLPIADRSMDRVISCLVIDHFQTAQLPTLFRELGRICKQDGFILISVMHPAMLLRGVQARFVDPKTGIETRPKASTNLLSDYVLAAQIANLPFLILSEHTMDVAIAAKAKRARKYIGWPVLLMMKLAPPPLV</sequence>
<gene>
    <name evidence="2" type="ORF">LZC95_33895</name>
</gene>
<dbReference type="InterPro" id="IPR041698">
    <property type="entry name" value="Methyltransf_25"/>
</dbReference>
<dbReference type="PANTHER" id="PTHR42912:SF93">
    <property type="entry name" value="N6-ADENOSINE-METHYLTRANSFERASE TMT1A"/>
    <property type="match status" value="1"/>
</dbReference>
<keyword evidence="3" id="KW-1185">Reference proteome</keyword>
<evidence type="ECO:0000313" key="3">
    <source>
        <dbReference type="Proteomes" id="UP001379533"/>
    </source>
</evidence>
<dbReference type="InterPro" id="IPR029063">
    <property type="entry name" value="SAM-dependent_MTases_sf"/>
</dbReference>
<evidence type="ECO:0000313" key="2">
    <source>
        <dbReference type="EMBL" id="WXA91438.1"/>
    </source>
</evidence>
<dbReference type="GO" id="GO:0008168">
    <property type="term" value="F:methyltransferase activity"/>
    <property type="evidence" value="ECO:0007669"/>
    <property type="project" value="UniProtKB-KW"/>
</dbReference>
<accession>A0ABZ2JY60</accession>
<organism evidence="2 3">
    <name type="scientific">Pendulispora brunnea</name>
    <dbReference type="NCBI Taxonomy" id="2905690"/>
    <lineage>
        <taxon>Bacteria</taxon>
        <taxon>Pseudomonadati</taxon>
        <taxon>Myxococcota</taxon>
        <taxon>Myxococcia</taxon>
        <taxon>Myxococcales</taxon>
        <taxon>Sorangiineae</taxon>
        <taxon>Pendulisporaceae</taxon>
        <taxon>Pendulispora</taxon>
    </lineage>
</organism>
<dbReference type="InterPro" id="IPR050508">
    <property type="entry name" value="Methyltransf_Superfamily"/>
</dbReference>
<dbReference type="Pfam" id="PF13649">
    <property type="entry name" value="Methyltransf_25"/>
    <property type="match status" value="1"/>
</dbReference>